<reference evidence="4 5" key="1">
    <citation type="journal article" date="2019" name="Sci. Rep.">
        <title>Comparative genomics of chytrid fungi reveal insights into the obligate biotrophic and pathogenic lifestyle of Synchytrium endobioticum.</title>
        <authorList>
            <person name="van de Vossenberg B.T.L.H."/>
            <person name="Warris S."/>
            <person name="Nguyen H.D.T."/>
            <person name="van Gent-Pelzer M.P.E."/>
            <person name="Joly D.L."/>
            <person name="van de Geest H.C."/>
            <person name="Bonants P.J.M."/>
            <person name="Smith D.S."/>
            <person name="Levesque C.A."/>
            <person name="van der Lee T.A.J."/>
        </authorList>
    </citation>
    <scope>NUCLEOTIDE SEQUENCE [LARGE SCALE GENOMIC DNA]</scope>
    <source>
        <strain evidence="4 5">JEL517</strain>
    </source>
</reference>
<dbReference type="Proteomes" id="UP000319731">
    <property type="component" value="Unassembled WGS sequence"/>
</dbReference>
<dbReference type="SUPFAM" id="SSF51735">
    <property type="entry name" value="NAD(P)-binding Rossmann-fold domains"/>
    <property type="match status" value="1"/>
</dbReference>
<comment type="caution">
    <text evidence="4">The sequence shown here is derived from an EMBL/GenBank/DDBJ whole genome shotgun (WGS) entry which is preliminary data.</text>
</comment>
<accession>A0A507CDU0</accession>
<dbReference type="EMBL" id="QEAO01000007">
    <property type="protein sequence ID" value="TPX35735.1"/>
    <property type="molecule type" value="Genomic_DNA"/>
</dbReference>
<evidence type="ECO:0000313" key="5">
    <source>
        <dbReference type="Proteomes" id="UP000319731"/>
    </source>
</evidence>
<keyword evidence="2" id="KW-0521">NADP</keyword>
<dbReference type="InterPro" id="IPR002347">
    <property type="entry name" value="SDR_fam"/>
</dbReference>
<gene>
    <name evidence="4" type="ORF">SmJEL517_g01959</name>
</gene>
<evidence type="ECO:0000256" key="1">
    <source>
        <dbReference type="ARBA" id="ARBA00006484"/>
    </source>
</evidence>
<dbReference type="InterPro" id="IPR036291">
    <property type="entry name" value="NAD(P)-bd_dom_sf"/>
</dbReference>
<dbReference type="PANTHER" id="PTHR43618:SF8">
    <property type="entry name" value="7ALPHA-HYDROXYSTEROID DEHYDROGENASE"/>
    <property type="match status" value="1"/>
</dbReference>
<evidence type="ECO:0000256" key="2">
    <source>
        <dbReference type="ARBA" id="ARBA00022857"/>
    </source>
</evidence>
<dbReference type="STRING" id="1806994.A0A507CDU0"/>
<dbReference type="Gene3D" id="3.40.50.720">
    <property type="entry name" value="NAD(P)-binding Rossmann-like Domain"/>
    <property type="match status" value="1"/>
</dbReference>
<dbReference type="PRINTS" id="PR00081">
    <property type="entry name" value="GDHRDH"/>
</dbReference>
<dbReference type="RefSeq" id="XP_031026167.1">
    <property type="nucleotide sequence ID" value="XM_031167887.1"/>
</dbReference>
<evidence type="ECO:0000313" key="4">
    <source>
        <dbReference type="EMBL" id="TPX35735.1"/>
    </source>
</evidence>
<dbReference type="Pfam" id="PF13561">
    <property type="entry name" value="adh_short_C2"/>
    <property type="match status" value="1"/>
</dbReference>
<dbReference type="FunFam" id="3.40.50.720:FF:000084">
    <property type="entry name" value="Short-chain dehydrogenase reductase"/>
    <property type="match status" value="1"/>
</dbReference>
<protein>
    <recommendedName>
        <fullName evidence="6">Rhamnolipids biosynthesis 3-oxoacyl-[acyl-carrier-protein] reductase</fullName>
    </recommendedName>
</protein>
<dbReference type="AlphaFoldDB" id="A0A507CDU0"/>
<sequence>MATLAIENLFSVKGKVALVTGGGTGIGRMIAAGLTQNGAKVYIASRKRDVVEKTAAELSVNGGKCIALVADLSSKAGCLKLAAELQAREPILHILVNNSGGAWGGKLEDFPEQGWDKLVALNVKNLFYMTVACLPMLEKGANGNIDPSRVINVTSIAGYTNHSENVTTGIGEGSWSYNPTKAAANHLTRIMAVTLAKRNITVNAIAPGVYLTNMTSYGYSVHKEKFQSGQPMGRIGSVDDMAGLALYLSSKASAHLTGAIVDTSGGQSLLSSASSKF</sequence>
<evidence type="ECO:0000256" key="3">
    <source>
        <dbReference type="ARBA" id="ARBA00023002"/>
    </source>
</evidence>
<dbReference type="GeneID" id="42003184"/>
<dbReference type="PANTHER" id="PTHR43618">
    <property type="entry name" value="7-ALPHA-HYDROXYSTEROID DEHYDROGENASE"/>
    <property type="match status" value="1"/>
</dbReference>
<evidence type="ECO:0008006" key="6">
    <source>
        <dbReference type="Google" id="ProtNLM"/>
    </source>
</evidence>
<name>A0A507CDU0_9FUNG</name>
<dbReference type="OrthoDB" id="294295at2759"/>
<keyword evidence="3" id="KW-0560">Oxidoreductase</keyword>
<proteinExistence type="inferred from homology"/>
<keyword evidence="5" id="KW-1185">Reference proteome</keyword>
<organism evidence="4 5">
    <name type="scientific">Synchytrium microbalum</name>
    <dbReference type="NCBI Taxonomy" id="1806994"/>
    <lineage>
        <taxon>Eukaryota</taxon>
        <taxon>Fungi</taxon>
        <taxon>Fungi incertae sedis</taxon>
        <taxon>Chytridiomycota</taxon>
        <taxon>Chytridiomycota incertae sedis</taxon>
        <taxon>Chytridiomycetes</taxon>
        <taxon>Synchytriales</taxon>
        <taxon>Synchytriaceae</taxon>
        <taxon>Synchytrium</taxon>
    </lineage>
</organism>
<dbReference type="InterPro" id="IPR052178">
    <property type="entry name" value="Sec_Metab_Biosynth_SDR"/>
</dbReference>
<comment type="similarity">
    <text evidence="1">Belongs to the short-chain dehydrogenases/reductases (SDR) family.</text>
</comment>
<dbReference type="GO" id="GO:0016491">
    <property type="term" value="F:oxidoreductase activity"/>
    <property type="evidence" value="ECO:0007669"/>
    <property type="project" value="UniProtKB-KW"/>
</dbReference>